<evidence type="ECO:0000259" key="3">
    <source>
        <dbReference type="Pfam" id="PF01266"/>
    </source>
</evidence>
<dbReference type="Pfam" id="PF01266">
    <property type="entry name" value="DAO"/>
    <property type="match status" value="1"/>
</dbReference>
<reference evidence="4 5" key="1">
    <citation type="submission" date="2022-10" db="EMBL/GenBank/DDBJ databases">
        <authorList>
            <person name="Xie J."/>
            <person name="Shen N."/>
        </authorList>
    </citation>
    <scope>NUCLEOTIDE SEQUENCE [LARGE SCALE GENOMIC DNA]</scope>
    <source>
        <strain evidence="4 5">YIM65594</strain>
    </source>
</reference>
<evidence type="ECO:0000313" key="5">
    <source>
        <dbReference type="Proteomes" id="UP001354931"/>
    </source>
</evidence>
<dbReference type="RefSeq" id="WP_326016707.1">
    <property type="nucleotide sequence ID" value="NZ_JAOZYC010000104.1"/>
</dbReference>
<comment type="caution">
    <text evidence="4">The sequence shown here is derived from an EMBL/GenBank/DDBJ whole genome shotgun (WGS) entry which is preliminary data.</text>
</comment>
<dbReference type="InterPro" id="IPR036188">
    <property type="entry name" value="FAD/NAD-bd_sf"/>
</dbReference>
<dbReference type="EMBL" id="JAOZYC010000104">
    <property type="protein sequence ID" value="MEB8338815.1"/>
    <property type="molecule type" value="Genomic_DNA"/>
</dbReference>
<feature type="region of interest" description="Disordered" evidence="2">
    <location>
        <begin position="371"/>
        <end position="396"/>
    </location>
</feature>
<gene>
    <name evidence="4" type="ORF">OKJ99_15065</name>
</gene>
<proteinExistence type="predicted"/>
<dbReference type="SUPFAM" id="SSF51905">
    <property type="entry name" value="FAD/NAD(P)-binding domain"/>
    <property type="match status" value="1"/>
</dbReference>
<keyword evidence="5" id="KW-1185">Reference proteome</keyword>
<protein>
    <submittedName>
        <fullName evidence="4">FAD-binding oxidoreductase</fullName>
    </submittedName>
</protein>
<dbReference type="InterPro" id="IPR006076">
    <property type="entry name" value="FAD-dep_OxRdtase"/>
</dbReference>
<sequence>MTAPTPRIAVIGAGVLGTATARALALRGAAVTLYESTGFAAGTTGTTFAWINSHAKTPISYHELNMAGVDEHHALREAGGPAPDWFFPSGNLEWAADDVGDARLAEALELLEGRNYPWRWLKPDRARELVPDLRIPDEVRRIAYFPEEGYVLPHPLVARLWGEARDHGAELRCPAEVTGIDERASDVRIELADGTSEAFDLVVSATGRWSERTAALTGVSLPMADPNAPGSATVGLLGYTSPTATRLDAVLTTPRLNVRPDGGGRLVVQGLDLDPDADPAAPPPVDGPHAAQLLDRLADLLHGTRGARLESFRVGQRALPADGLTVAGRLRPGGRVYALATHSGITLGPLLGRLAAHELLTGERDPLLADFAPDRLTGADPGSFGELERPRFAGQQ</sequence>
<dbReference type="Gene3D" id="3.30.9.10">
    <property type="entry name" value="D-Amino Acid Oxidase, subunit A, domain 2"/>
    <property type="match status" value="1"/>
</dbReference>
<dbReference type="Proteomes" id="UP001354931">
    <property type="component" value="Unassembled WGS sequence"/>
</dbReference>
<keyword evidence="1" id="KW-0560">Oxidoreductase</keyword>
<feature type="compositionally biased region" description="Basic and acidic residues" evidence="2">
    <location>
        <begin position="386"/>
        <end position="396"/>
    </location>
</feature>
<feature type="domain" description="FAD dependent oxidoreductase" evidence="3">
    <location>
        <begin position="7"/>
        <end position="357"/>
    </location>
</feature>
<dbReference type="PANTHER" id="PTHR13847">
    <property type="entry name" value="SARCOSINE DEHYDROGENASE-RELATED"/>
    <property type="match status" value="1"/>
</dbReference>
<evidence type="ECO:0000256" key="2">
    <source>
        <dbReference type="SAM" id="MobiDB-lite"/>
    </source>
</evidence>
<name>A0ABU6F494_9ACTN</name>
<dbReference type="PANTHER" id="PTHR13847:SF289">
    <property type="entry name" value="GLYCINE OXIDASE"/>
    <property type="match status" value="1"/>
</dbReference>
<accession>A0ABU6F494</accession>
<dbReference type="Gene3D" id="3.50.50.60">
    <property type="entry name" value="FAD/NAD(P)-binding domain"/>
    <property type="match status" value="1"/>
</dbReference>
<evidence type="ECO:0000256" key="1">
    <source>
        <dbReference type="ARBA" id="ARBA00023002"/>
    </source>
</evidence>
<organism evidence="4 5">
    <name type="scientific">Streptomyces endophyticus</name>
    <dbReference type="NCBI Taxonomy" id="714166"/>
    <lineage>
        <taxon>Bacteria</taxon>
        <taxon>Bacillati</taxon>
        <taxon>Actinomycetota</taxon>
        <taxon>Actinomycetes</taxon>
        <taxon>Kitasatosporales</taxon>
        <taxon>Streptomycetaceae</taxon>
        <taxon>Streptomyces</taxon>
    </lineage>
</organism>
<evidence type="ECO:0000313" key="4">
    <source>
        <dbReference type="EMBL" id="MEB8338815.1"/>
    </source>
</evidence>